<comment type="similarity">
    <text evidence="2">Belongs to the TlyA family.</text>
</comment>
<proteinExistence type="inferred from homology"/>
<dbReference type="PIRSF" id="PIRSF005578">
    <property type="entry name" value="TlyA"/>
    <property type="match status" value="1"/>
</dbReference>
<dbReference type="RefSeq" id="WP_154537115.1">
    <property type="nucleotide sequence ID" value="NZ_VUNE01000001.1"/>
</dbReference>
<evidence type="ECO:0000313" key="6">
    <source>
        <dbReference type="Proteomes" id="UP000440713"/>
    </source>
</evidence>
<evidence type="ECO:0000259" key="4">
    <source>
        <dbReference type="SMART" id="SM00363"/>
    </source>
</evidence>
<dbReference type="InterPro" id="IPR047048">
    <property type="entry name" value="TlyA"/>
</dbReference>
<dbReference type="PROSITE" id="PS50889">
    <property type="entry name" value="S4"/>
    <property type="match status" value="1"/>
</dbReference>
<protein>
    <submittedName>
        <fullName evidence="5">TlyA family RNA methyltransferase</fullName>
    </submittedName>
</protein>
<dbReference type="InterPro" id="IPR002942">
    <property type="entry name" value="S4_RNA-bd"/>
</dbReference>
<dbReference type="GO" id="GO:0032259">
    <property type="term" value="P:methylation"/>
    <property type="evidence" value="ECO:0007669"/>
    <property type="project" value="UniProtKB-KW"/>
</dbReference>
<dbReference type="NCBIfam" id="TIGR00478">
    <property type="entry name" value="tly"/>
    <property type="match status" value="1"/>
</dbReference>
<dbReference type="PANTHER" id="PTHR32319:SF0">
    <property type="entry name" value="BACTERIAL HEMOLYSIN-LIKE PROTEIN"/>
    <property type="match status" value="1"/>
</dbReference>
<keyword evidence="1 3" id="KW-0694">RNA-binding</keyword>
<dbReference type="EMBL" id="VUNE01000001">
    <property type="protein sequence ID" value="MST61726.1"/>
    <property type="molecule type" value="Genomic_DNA"/>
</dbReference>
<reference evidence="5 6" key="1">
    <citation type="submission" date="2019-08" db="EMBL/GenBank/DDBJ databases">
        <title>In-depth cultivation of the pig gut microbiome towards novel bacterial diversity and tailored functional studies.</title>
        <authorList>
            <person name="Wylensek D."/>
            <person name="Hitch T.C.A."/>
            <person name="Clavel T."/>
        </authorList>
    </citation>
    <scope>NUCLEOTIDE SEQUENCE [LARGE SCALE GENOMIC DNA]</scope>
    <source>
        <strain evidence="5 6">WCA-SAB-591-4A-A</strain>
    </source>
</reference>
<dbReference type="Pfam" id="PF01728">
    <property type="entry name" value="FtsJ"/>
    <property type="match status" value="1"/>
</dbReference>
<gene>
    <name evidence="5" type="ORF">FYJ71_01900</name>
</gene>
<feature type="domain" description="RNA-binding S4" evidence="4">
    <location>
        <begin position="3"/>
        <end position="68"/>
    </location>
</feature>
<dbReference type="GO" id="GO:0003723">
    <property type="term" value="F:RNA binding"/>
    <property type="evidence" value="ECO:0007669"/>
    <property type="project" value="UniProtKB-KW"/>
</dbReference>
<evidence type="ECO:0000313" key="5">
    <source>
        <dbReference type="EMBL" id="MST61726.1"/>
    </source>
</evidence>
<dbReference type="Gene3D" id="3.40.50.150">
    <property type="entry name" value="Vaccinia Virus protein VP39"/>
    <property type="match status" value="1"/>
</dbReference>
<dbReference type="CDD" id="cd00165">
    <property type="entry name" value="S4"/>
    <property type="match status" value="1"/>
</dbReference>
<dbReference type="SUPFAM" id="SSF53335">
    <property type="entry name" value="S-adenosyl-L-methionine-dependent methyltransferases"/>
    <property type="match status" value="1"/>
</dbReference>
<organism evidence="5 6">
    <name type="scientific">Peptostreptococcus porci</name>
    <dbReference type="NCBI Taxonomy" id="2652282"/>
    <lineage>
        <taxon>Bacteria</taxon>
        <taxon>Bacillati</taxon>
        <taxon>Bacillota</taxon>
        <taxon>Clostridia</taxon>
        <taxon>Peptostreptococcales</taxon>
        <taxon>Peptostreptococcaceae</taxon>
        <taxon>Peptostreptococcus</taxon>
    </lineage>
</organism>
<keyword evidence="5" id="KW-0489">Methyltransferase</keyword>
<dbReference type="SUPFAM" id="SSF55174">
    <property type="entry name" value="Alpha-L RNA-binding motif"/>
    <property type="match status" value="1"/>
</dbReference>
<evidence type="ECO:0000256" key="3">
    <source>
        <dbReference type="PROSITE-ProRule" id="PRU00182"/>
    </source>
</evidence>
<evidence type="ECO:0000256" key="1">
    <source>
        <dbReference type="ARBA" id="ARBA00022884"/>
    </source>
</evidence>
<dbReference type="InterPro" id="IPR029063">
    <property type="entry name" value="SAM-dependent_MTases_sf"/>
</dbReference>
<dbReference type="Pfam" id="PF01479">
    <property type="entry name" value="S4"/>
    <property type="match status" value="1"/>
</dbReference>
<dbReference type="InterPro" id="IPR004538">
    <property type="entry name" value="Hemolysin_A/TlyA"/>
</dbReference>
<keyword evidence="6" id="KW-1185">Reference proteome</keyword>
<dbReference type="AlphaFoldDB" id="A0A6N7XAQ7"/>
<dbReference type="SMART" id="SM00363">
    <property type="entry name" value="S4"/>
    <property type="match status" value="1"/>
</dbReference>
<name>A0A6N7XAQ7_9FIRM</name>
<dbReference type="Gene3D" id="3.10.290.10">
    <property type="entry name" value="RNA-binding S4 domain"/>
    <property type="match status" value="1"/>
</dbReference>
<sequence>MKKRIDLLLVDMGYFQSREQSRRHIMAGNVYVDNQKVDKAGTAVRIDAEIVVKGKQIPYVSRGGLKLEKAIGSFDINLDGKVCMDIGASTGGFTDCMLQNGARKVYSVDVGYGQLAWKLRQDERVVCMERQNIRHLEAEKLDEKPEFVSIDVSFISLRLVLPKAYEVMADSGNIVALIKPQFEAGREKVGKKGVVREKSTHIEVIKYVSNIAISDGFKILGLDFSPIKGPEGNIEYLIYLEKIDKLIDIGKIESASDFDDEKLELINDFARENKMLARWNDVEKYYKYIEELVEQSHSLE</sequence>
<accession>A0A6N7XAQ7</accession>
<dbReference type="InterPro" id="IPR036986">
    <property type="entry name" value="S4_RNA-bd_sf"/>
</dbReference>
<keyword evidence="5" id="KW-0808">Transferase</keyword>
<comment type="caution">
    <text evidence="5">The sequence shown here is derived from an EMBL/GenBank/DDBJ whole genome shotgun (WGS) entry which is preliminary data.</text>
</comment>
<dbReference type="PANTHER" id="PTHR32319">
    <property type="entry name" value="BACTERIAL HEMOLYSIN-LIKE PROTEIN"/>
    <property type="match status" value="1"/>
</dbReference>
<dbReference type="Proteomes" id="UP000440713">
    <property type="component" value="Unassembled WGS sequence"/>
</dbReference>
<evidence type="ECO:0000256" key="2">
    <source>
        <dbReference type="ARBA" id="ARBA00029460"/>
    </source>
</evidence>
<dbReference type="GO" id="GO:0008168">
    <property type="term" value="F:methyltransferase activity"/>
    <property type="evidence" value="ECO:0007669"/>
    <property type="project" value="UniProtKB-KW"/>
</dbReference>
<dbReference type="InterPro" id="IPR002877">
    <property type="entry name" value="RNA_MeTrfase_FtsJ_dom"/>
</dbReference>